<dbReference type="Gene3D" id="3.40.630.10">
    <property type="entry name" value="Zn peptidases"/>
    <property type="match status" value="1"/>
</dbReference>
<keyword evidence="2" id="KW-1185">Reference proteome</keyword>
<evidence type="ECO:0000313" key="2">
    <source>
        <dbReference type="Proteomes" id="UP001196565"/>
    </source>
</evidence>
<sequence length="375" mass="38399">MNPAAFFADYDAFGERRTGSEGDLAAAAWLRDQAEAMGAEARLLDAPFTRLTPGRAALEGTGFSFEGLPLFDGGLTGEDGIAGVLGPLGSDAPIGVAEMDPAAASLPGNAFARARAESRHAGIVIALRTKPDGLAPLNAHDVETPFGPPVLQVAGRDGARLLELAEAGIAARLVLTGRRGPSVSQSVRAELPGSAPPLVLLTPRTSWWTSTAERGGGILAWLTALKALAAAPRGRGVVGLATCGHELGHIGAHQAFAAEPHLAAGAPLVIHLGANLGAAEDERLTVRSNVPGLADRMAALLKAAGHPRAPLEVVTGGKANGEAHEIEERGGHYLSLIGKNPWFHAPEDRWPVSVDCGRAGSIARAVAAMAIEAAG</sequence>
<dbReference type="EMBL" id="JAHYBZ010000009">
    <property type="protein sequence ID" value="MBW6400774.1"/>
    <property type="molecule type" value="Genomic_DNA"/>
</dbReference>
<reference evidence="1 2" key="1">
    <citation type="submission" date="2021-07" db="EMBL/GenBank/DDBJ databases">
        <authorList>
            <person name="So Y."/>
        </authorList>
    </citation>
    <scope>NUCLEOTIDE SEQUENCE [LARGE SCALE GENOMIC DNA]</scope>
    <source>
        <strain evidence="1 2">HJA6</strain>
    </source>
</reference>
<accession>A0ABS7AI06</accession>
<name>A0ABS7AI06_9PROT</name>
<dbReference type="Gene3D" id="3.50.30.30">
    <property type="match status" value="1"/>
</dbReference>
<dbReference type="RefSeq" id="WP_219765347.1">
    <property type="nucleotide sequence ID" value="NZ_JAHYBZ010000009.1"/>
</dbReference>
<proteinExistence type="predicted"/>
<gene>
    <name evidence="1" type="ORF">KPL78_23135</name>
</gene>
<evidence type="ECO:0008006" key="3">
    <source>
        <dbReference type="Google" id="ProtNLM"/>
    </source>
</evidence>
<comment type="caution">
    <text evidence="1">The sequence shown here is derived from an EMBL/GenBank/DDBJ whole genome shotgun (WGS) entry which is preliminary data.</text>
</comment>
<dbReference type="SUPFAM" id="SSF53187">
    <property type="entry name" value="Zn-dependent exopeptidases"/>
    <property type="match status" value="1"/>
</dbReference>
<organism evidence="1 2">
    <name type="scientific">Roseomonas alba</name>
    <dbReference type="NCBI Taxonomy" id="2846776"/>
    <lineage>
        <taxon>Bacteria</taxon>
        <taxon>Pseudomonadati</taxon>
        <taxon>Pseudomonadota</taxon>
        <taxon>Alphaproteobacteria</taxon>
        <taxon>Acetobacterales</taxon>
        <taxon>Roseomonadaceae</taxon>
        <taxon>Roseomonas</taxon>
    </lineage>
</organism>
<dbReference type="Proteomes" id="UP001196565">
    <property type="component" value="Unassembled WGS sequence"/>
</dbReference>
<protein>
    <recommendedName>
        <fullName evidence="3">Peptidase M28 domain-containing protein</fullName>
    </recommendedName>
</protein>
<evidence type="ECO:0000313" key="1">
    <source>
        <dbReference type="EMBL" id="MBW6400774.1"/>
    </source>
</evidence>